<comment type="catalytic activity">
    <reaction evidence="1">
        <text>ATP + protein L-histidine = ADP + protein N-phospho-L-histidine.</text>
        <dbReference type="EC" id="2.7.13.3"/>
    </reaction>
</comment>
<dbReference type="GO" id="GO:0005524">
    <property type="term" value="F:ATP binding"/>
    <property type="evidence" value="ECO:0007669"/>
    <property type="project" value="UniProtKB-KW"/>
</dbReference>
<dbReference type="Pfam" id="PF07536">
    <property type="entry name" value="HWE_HK"/>
    <property type="match status" value="1"/>
</dbReference>
<dbReference type="PANTHER" id="PTHR41523">
    <property type="entry name" value="TWO-COMPONENT SYSTEM SENSOR PROTEIN"/>
    <property type="match status" value="1"/>
</dbReference>
<feature type="domain" description="Signal transduction histidine kinase HWE region" evidence="8">
    <location>
        <begin position="173"/>
        <end position="247"/>
    </location>
</feature>
<dbReference type="PANTHER" id="PTHR41523:SF7">
    <property type="entry name" value="HISTIDINE KINASE"/>
    <property type="match status" value="1"/>
</dbReference>
<keyword evidence="5" id="KW-0547">Nucleotide-binding</keyword>
<dbReference type="Gene3D" id="3.30.565.10">
    <property type="entry name" value="Histidine kinase-like ATPase, C-terminal domain"/>
    <property type="match status" value="1"/>
</dbReference>
<evidence type="ECO:0000256" key="1">
    <source>
        <dbReference type="ARBA" id="ARBA00000085"/>
    </source>
</evidence>
<dbReference type="AlphaFoldDB" id="A0A1H6QIM2"/>
<sequence length="350" mass="38806">MNRPEHSQHDLAWLPDRDGMARRVREFNWASTPLGPMEQWPIELRTAAGLVLESGFPKALMWGPSLTTIYNDAFRPILGNKPEALGRSFRDIWAEAWEVLGPIADRALEGEPTYIENFEVELDRFGELESGWFTFSYHPVRMGDGRVGGVMDTVVETTAMVTARREAEILRDELAHRLKNTLAMVQGIAARTFNDPTGMNAFQARLRALGEAYDVLLQQRWGAAPMRRMIDTLLAPYAERIDMAGPDVPLGPRTMVALSLVLHELATNAIKYGALSVPGGRVALQWRLSPDGLLICWREAGGPPVAAPERVGFGSRLIDIAWSGTGRVERRYAVSGVEADLYVSHADLSA</sequence>
<protein>
    <recommendedName>
        <fullName evidence="2">histidine kinase</fullName>
        <ecNumber evidence="2">2.7.13.3</ecNumber>
    </recommendedName>
</protein>
<dbReference type="Gene3D" id="3.30.450.20">
    <property type="entry name" value="PAS domain"/>
    <property type="match status" value="1"/>
</dbReference>
<dbReference type="InterPro" id="IPR036890">
    <property type="entry name" value="HATPase_C_sf"/>
</dbReference>
<organism evidence="9 10">
    <name type="scientific">Frateuria terrea</name>
    <dbReference type="NCBI Taxonomy" id="529704"/>
    <lineage>
        <taxon>Bacteria</taxon>
        <taxon>Pseudomonadati</taxon>
        <taxon>Pseudomonadota</taxon>
        <taxon>Gammaproteobacteria</taxon>
        <taxon>Lysobacterales</taxon>
        <taxon>Rhodanobacteraceae</taxon>
        <taxon>Frateuria</taxon>
    </lineage>
</organism>
<dbReference type="EMBL" id="FNYC01000001">
    <property type="protein sequence ID" value="SEI43588.1"/>
    <property type="molecule type" value="Genomic_DNA"/>
</dbReference>
<keyword evidence="7" id="KW-0067">ATP-binding</keyword>
<dbReference type="STRING" id="529704.SAMN02927913_0562"/>
<keyword evidence="3" id="KW-0597">Phosphoprotein</keyword>
<dbReference type="SUPFAM" id="SSF55874">
    <property type="entry name" value="ATPase domain of HSP90 chaperone/DNA topoisomerase II/histidine kinase"/>
    <property type="match status" value="1"/>
</dbReference>
<evidence type="ECO:0000259" key="8">
    <source>
        <dbReference type="SMART" id="SM00911"/>
    </source>
</evidence>
<reference evidence="9 10" key="1">
    <citation type="submission" date="2016-10" db="EMBL/GenBank/DDBJ databases">
        <authorList>
            <person name="de Groot N.N."/>
        </authorList>
    </citation>
    <scope>NUCLEOTIDE SEQUENCE [LARGE SCALE GENOMIC DNA]</scope>
    <source>
        <strain evidence="9 10">DSM 26515</strain>
    </source>
</reference>
<evidence type="ECO:0000256" key="5">
    <source>
        <dbReference type="ARBA" id="ARBA00022741"/>
    </source>
</evidence>
<name>A0A1H6QIM2_9GAMM</name>
<keyword evidence="4" id="KW-0808">Transferase</keyword>
<proteinExistence type="predicted"/>
<accession>A0A1H6QIM2</accession>
<dbReference type="Proteomes" id="UP000199420">
    <property type="component" value="Unassembled WGS sequence"/>
</dbReference>
<dbReference type="EC" id="2.7.13.3" evidence="2"/>
<gene>
    <name evidence="9" type="ORF">SAMN04487997_0646</name>
</gene>
<dbReference type="InterPro" id="IPR011102">
    <property type="entry name" value="Sig_transdc_His_kinase_HWE"/>
</dbReference>
<evidence type="ECO:0000256" key="3">
    <source>
        <dbReference type="ARBA" id="ARBA00022553"/>
    </source>
</evidence>
<keyword evidence="10" id="KW-1185">Reference proteome</keyword>
<dbReference type="GO" id="GO:0004673">
    <property type="term" value="F:protein histidine kinase activity"/>
    <property type="evidence" value="ECO:0007669"/>
    <property type="project" value="UniProtKB-EC"/>
</dbReference>
<evidence type="ECO:0000256" key="2">
    <source>
        <dbReference type="ARBA" id="ARBA00012438"/>
    </source>
</evidence>
<evidence type="ECO:0000256" key="7">
    <source>
        <dbReference type="ARBA" id="ARBA00022840"/>
    </source>
</evidence>
<dbReference type="SMART" id="SM00911">
    <property type="entry name" value="HWE_HK"/>
    <property type="match status" value="1"/>
</dbReference>
<evidence type="ECO:0000313" key="9">
    <source>
        <dbReference type="EMBL" id="SEI43588.1"/>
    </source>
</evidence>
<evidence type="ECO:0000256" key="6">
    <source>
        <dbReference type="ARBA" id="ARBA00022777"/>
    </source>
</evidence>
<keyword evidence="6 9" id="KW-0418">Kinase</keyword>
<evidence type="ECO:0000256" key="4">
    <source>
        <dbReference type="ARBA" id="ARBA00022679"/>
    </source>
</evidence>
<evidence type="ECO:0000313" key="10">
    <source>
        <dbReference type="Proteomes" id="UP000199420"/>
    </source>
</evidence>